<proteinExistence type="predicted"/>
<evidence type="ECO:0000313" key="2">
    <source>
        <dbReference type="Proteomes" id="UP001383192"/>
    </source>
</evidence>
<evidence type="ECO:0000313" key="1">
    <source>
        <dbReference type="EMBL" id="KAK7047954.1"/>
    </source>
</evidence>
<dbReference type="Gene3D" id="3.80.10.10">
    <property type="entry name" value="Ribonuclease Inhibitor"/>
    <property type="match status" value="1"/>
</dbReference>
<accession>A0AAW0D8F1</accession>
<dbReference type="EMBL" id="JAYKXP010000018">
    <property type="protein sequence ID" value="KAK7047954.1"/>
    <property type="molecule type" value="Genomic_DNA"/>
</dbReference>
<protein>
    <recommendedName>
        <fullName evidence="3">F-box domain-containing protein</fullName>
    </recommendedName>
</protein>
<keyword evidence="2" id="KW-1185">Reference proteome</keyword>
<gene>
    <name evidence="1" type="ORF">VNI00_006282</name>
</gene>
<evidence type="ECO:0008006" key="3">
    <source>
        <dbReference type="Google" id="ProtNLM"/>
    </source>
</evidence>
<reference evidence="1 2" key="1">
    <citation type="submission" date="2024-01" db="EMBL/GenBank/DDBJ databases">
        <title>A draft genome for a cacao thread blight-causing isolate of Paramarasmius palmivorus.</title>
        <authorList>
            <person name="Baruah I.K."/>
            <person name="Bukari Y."/>
            <person name="Amoako-Attah I."/>
            <person name="Meinhardt L.W."/>
            <person name="Bailey B.A."/>
            <person name="Cohen S.P."/>
        </authorList>
    </citation>
    <scope>NUCLEOTIDE SEQUENCE [LARGE SCALE GENOMIC DNA]</scope>
    <source>
        <strain evidence="1 2">GH-12</strain>
    </source>
</reference>
<organism evidence="1 2">
    <name type="scientific">Paramarasmius palmivorus</name>
    <dbReference type="NCBI Taxonomy" id="297713"/>
    <lineage>
        <taxon>Eukaryota</taxon>
        <taxon>Fungi</taxon>
        <taxon>Dikarya</taxon>
        <taxon>Basidiomycota</taxon>
        <taxon>Agaricomycotina</taxon>
        <taxon>Agaricomycetes</taxon>
        <taxon>Agaricomycetidae</taxon>
        <taxon>Agaricales</taxon>
        <taxon>Marasmiineae</taxon>
        <taxon>Marasmiaceae</taxon>
        <taxon>Paramarasmius</taxon>
    </lineage>
</organism>
<dbReference type="Proteomes" id="UP001383192">
    <property type="component" value="Unassembled WGS sequence"/>
</dbReference>
<sequence>MVLFSRPGRTPIPREIGTSILQEVVDTWNPITGSKTPHPLTSFQCVSQVWQQTVLSTPALWSRIRLYTPGPSQLAFLSRQLLLSESSDLHIILQNESITSVSAAGVRSALAQLNAHKYRWKSAYIALCTSIEIAGAGDIFASPAKALTDLLLACEHNASESWTSRAVQWVGGCTSLRNIDLQLSMKDETPLSHLLIDAMPGRLSAISVLASYFALDTDFLNMLQECTNLEVLDVLSLSVDLSLLPAPTMVAQLPYLKQLYLAGEVAPRGMLLCFISIPQETVVTFGQHRVDLYTACAGLISHPCNLRVLKLVVSDRLKDAFGILLEGFKGPLRGLDELDIFLDSLQPLPPTTRREVILLPDLSDLSLRSCRSDAALHSFLLPIISAPLLQKLETGSLSPCASLVEEFIARSGCTIRTLELPVFRRETSRLGPLLALVPHLSHLHIYISDGDQLLGMLCRYKNGKSKSLQVLPLLSIVRMACSGKSKDLVKKLQKLRPSLVMDFYTERMNSPSR</sequence>
<dbReference type="InterPro" id="IPR032675">
    <property type="entry name" value="LRR_dom_sf"/>
</dbReference>
<name>A0AAW0D8F1_9AGAR</name>
<dbReference type="AlphaFoldDB" id="A0AAW0D8F1"/>
<comment type="caution">
    <text evidence="1">The sequence shown here is derived from an EMBL/GenBank/DDBJ whole genome shotgun (WGS) entry which is preliminary data.</text>
</comment>